<comment type="caution">
    <text evidence="1">The sequence shown here is derived from an EMBL/GenBank/DDBJ whole genome shotgun (WGS) entry which is preliminary data.</text>
</comment>
<protein>
    <submittedName>
        <fullName evidence="1">Uncharacterized protein</fullName>
    </submittedName>
</protein>
<proteinExistence type="predicted"/>
<dbReference type="Proteomes" id="UP000249016">
    <property type="component" value="Unassembled WGS sequence"/>
</dbReference>
<accession>A0A327NHQ4</accession>
<reference evidence="1 2" key="1">
    <citation type="submission" date="2018-06" db="EMBL/GenBank/DDBJ databases">
        <title>Spirosoma sp. HMF3257 Genome sequencing and assembly.</title>
        <authorList>
            <person name="Kang H."/>
            <person name="Cha I."/>
            <person name="Kim H."/>
            <person name="Kang J."/>
            <person name="Joh K."/>
        </authorList>
    </citation>
    <scope>NUCLEOTIDE SEQUENCE [LARGE SCALE GENOMIC DNA]</scope>
    <source>
        <strain evidence="1 2">HMF3257</strain>
    </source>
</reference>
<dbReference type="AlphaFoldDB" id="A0A327NHQ4"/>
<gene>
    <name evidence="1" type="ORF">HMF3257_01720</name>
</gene>
<sequence length="90" mass="9883">MSVTTRLGTLDVRRVFRIYPNIATLSCTFYLRGKPSSEWQQAAGQSAAGLDFKNIESQTDLNKRTATVPAMDKLALAGNHWRGGLSNLPT</sequence>
<name>A0A327NHQ4_9BACT</name>
<dbReference type="EMBL" id="QLII01000001">
    <property type="protein sequence ID" value="RAI73464.1"/>
    <property type="molecule type" value="Genomic_DNA"/>
</dbReference>
<keyword evidence="2" id="KW-1185">Reference proteome</keyword>
<evidence type="ECO:0000313" key="2">
    <source>
        <dbReference type="Proteomes" id="UP000249016"/>
    </source>
</evidence>
<organism evidence="1 2">
    <name type="scientific">Spirosoma telluris</name>
    <dbReference type="NCBI Taxonomy" id="2183553"/>
    <lineage>
        <taxon>Bacteria</taxon>
        <taxon>Pseudomonadati</taxon>
        <taxon>Bacteroidota</taxon>
        <taxon>Cytophagia</taxon>
        <taxon>Cytophagales</taxon>
        <taxon>Cytophagaceae</taxon>
        <taxon>Spirosoma</taxon>
    </lineage>
</organism>
<evidence type="ECO:0000313" key="1">
    <source>
        <dbReference type="EMBL" id="RAI73464.1"/>
    </source>
</evidence>